<organism evidence="2 3">
    <name type="scientific">Polyplax serrata</name>
    <name type="common">Common mouse louse</name>
    <dbReference type="NCBI Taxonomy" id="468196"/>
    <lineage>
        <taxon>Eukaryota</taxon>
        <taxon>Metazoa</taxon>
        <taxon>Ecdysozoa</taxon>
        <taxon>Arthropoda</taxon>
        <taxon>Hexapoda</taxon>
        <taxon>Insecta</taxon>
        <taxon>Pterygota</taxon>
        <taxon>Neoptera</taxon>
        <taxon>Paraneoptera</taxon>
        <taxon>Psocodea</taxon>
        <taxon>Troctomorpha</taxon>
        <taxon>Phthiraptera</taxon>
        <taxon>Anoplura</taxon>
        <taxon>Polyplacidae</taxon>
        <taxon>Polyplax</taxon>
    </lineage>
</organism>
<feature type="coiled-coil region" evidence="1">
    <location>
        <begin position="471"/>
        <end position="518"/>
    </location>
</feature>
<accession>A0AAN8XQV7</accession>
<protein>
    <submittedName>
        <fullName evidence="2">Uncharacterized protein</fullName>
    </submittedName>
</protein>
<evidence type="ECO:0000256" key="1">
    <source>
        <dbReference type="SAM" id="Coils"/>
    </source>
</evidence>
<name>A0AAN8XQV7_POLSC</name>
<dbReference type="AlphaFoldDB" id="A0AAN8XQV7"/>
<dbReference type="EMBL" id="JAWJWE010000001">
    <property type="protein sequence ID" value="KAK6644441.1"/>
    <property type="molecule type" value="Genomic_DNA"/>
</dbReference>
<keyword evidence="1" id="KW-0175">Coiled coil</keyword>
<evidence type="ECO:0000313" key="3">
    <source>
        <dbReference type="Proteomes" id="UP001372834"/>
    </source>
</evidence>
<comment type="caution">
    <text evidence="2">The sequence shown here is derived from an EMBL/GenBank/DDBJ whole genome shotgun (WGS) entry which is preliminary data.</text>
</comment>
<reference evidence="2 3" key="1">
    <citation type="submission" date="2023-10" db="EMBL/GenBank/DDBJ databases">
        <title>Genomes of two closely related lineages of the louse Polyplax serrata with different host specificities.</title>
        <authorList>
            <person name="Martinu J."/>
            <person name="Tarabai H."/>
            <person name="Stefka J."/>
            <person name="Hypsa V."/>
        </authorList>
    </citation>
    <scope>NUCLEOTIDE SEQUENCE [LARGE SCALE GENOMIC DNA]</scope>
    <source>
        <strain evidence="2">HR10_N</strain>
    </source>
</reference>
<dbReference type="Proteomes" id="UP001372834">
    <property type="component" value="Unassembled WGS sequence"/>
</dbReference>
<gene>
    <name evidence="2" type="ORF">RUM43_000708</name>
</gene>
<proteinExistence type="predicted"/>
<sequence>MLLIRTGVNEDPLPHDYRLESRSYNHYKTDAFRDIVSITIFLISTFALLCLGNQETSDLIKSSILRQNLSDKNLRLDPLLRKALLKALVELEKEAEEKLKAEETRSIRSEPSDSVGNFVQNTNEEKAEIQEQAEIAFASSSSDNVNSQPLSEVSVNPIEEPVFTTGPPVTQENFQYSTTPSTESEISNLVEEPKVQKTETVIQSSVETNFISEDVSTENPVAENNLVNTNKQEVKEGKKSESAGSDVDIFKAPLVAAFTLHQDSKGTPQSVIPLFNKQSRPNLFDQQYALYKQQQQQQFLQNQFIPSVALTPSPHHLNQFNQVDAARYFLSGTNGPSFTPSTVFPPLVSNSILQQSFTPIPTHFDSTTLPPFKTNPQNLYATIPSLRNFSPDSSGRTILPSLNGVSIVQSHSINLSPTPSQNFPPVTPPTRLQPLNIPPVTLPLQNEGRFQSPIIVPSPQTNAGFLDSQEQERIRNRLLAEEQNRKRLLEEQQRQRQIQEQNRQRQFEEERQRQLYEAQVRQRQQRQEQGVDFQRSVGFTFNQNVQSNFRNPLRNANNGFNFNIQPSQSFISPVNFLNGGHLRVNRQEGFGSTGNFGFSNHQQNSNNYQFQSNQIFPQLPEYRTIPDEHYRNTQFAQFNQNNNRFNEFGQLQQQQQQQQQFNSFGRNNQEDVNKRLQNLLYQSGVTGGDVSGQEDLNIVSKVLALNHARSDANVDDTLLRSNRRVQPKGLGVGEIKDVQQTGL</sequence>
<evidence type="ECO:0000313" key="2">
    <source>
        <dbReference type="EMBL" id="KAK6644441.1"/>
    </source>
</evidence>